<proteinExistence type="predicted"/>
<sequence length="26" mass="2998">PLRPSQAFGLFMARFNELMELRQCAA</sequence>
<comment type="caution">
    <text evidence="1">The sequence shown here is derived from an EMBL/GenBank/DDBJ whole genome shotgun (WGS) entry which is preliminary data.</text>
</comment>
<organism evidence="1">
    <name type="scientific">Salmonella enterica</name>
    <name type="common">Salmonella choleraesuis</name>
    <dbReference type="NCBI Taxonomy" id="28901"/>
    <lineage>
        <taxon>Bacteria</taxon>
        <taxon>Pseudomonadati</taxon>
        <taxon>Pseudomonadota</taxon>
        <taxon>Gammaproteobacteria</taxon>
        <taxon>Enterobacterales</taxon>
        <taxon>Enterobacteriaceae</taxon>
        <taxon>Salmonella</taxon>
    </lineage>
</organism>
<gene>
    <name evidence="1" type="ORF">GC710_12865</name>
</gene>
<accession>A0A633JF37</accession>
<reference evidence="1" key="1">
    <citation type="submission" date="2019-10" db="EMBL/GenBank/DDBJ databases">
        <authorList>
            <consortium name="PulseNet: The National Subtyping Network for Foodborne Disease Surveillance"/>
            <person name="Tarr C.L."/>
            <person name="Trees E."/>
            <person name="Katz L.S."/>
            <person name="Carleton-Romer H.A."/>
            <person name="Stroika S."/>
            <person name="Kucerova Z."/>
            <person name="Roache K.F."/>
            <person name="Sabol A.L."/>
            <person name="Besser J."/>
            <person name="Gerner-Smidt P."/>
        </authorList>
    </citation>
    <scope>NUCLEOTIDE SEQUENCE</scope>
    <source>
        <strain evidence="1">PNUSAS109853</strain>
    </source>
</reference>
<protein>
    <submittedName>
        <fullName evidence="1">HD family hydrolase</fullName>
    </submittedName>
</protein>
<dbReference type="EMBL" id="AAMGYX010000007">
    <property type="protein sequence ID" value="EDH2646466.1"/>
    <property type="molecule type" value="Genomic_DNA"/>
</dbReference>
<evidence type="ECO:0000313" key="1">
    <source>
        <dbReference type="EMBL" id="EDH2646466.1"/>
    </source>
</evidence>
<dbReference type="GO" id="GO:0016787">
    <property type="term" value="F:hydrolase activity"/>
    <property type="evidence" value="ECO:0007669"/>
    <property type="project" value="UniProtKB-KW"/>
</dbReference>
<feature type="non-terminal residue" evidence="1">
    <location>
        <position position="1"/>
    </location>
</feature>
<name>A0A633JF37_SALER</name>
<keyword evidence="1" id="KW-0378">Hydrolase</keyword>
<dbReference type="AlphaFoldDB" id="A0A633JF37"/>